<evidence type="ECO:0000313" key="2">
    <source>
        <dbReference type="EMBL" id="CAL1372038.1"/>
    </source>
</evidence>
<feature type="region of interest" description="Disordered" evidence="1">
    <location>
        <begin position="126"/>
        <end position="162"/>
    </location>
</feature>
<dbReference type="EMBL" id="OZ034815">
    <property type="protein sequence ID" value="CAL1372038.1"/>
    <property type="molecule type" value="Genomic_DNA"/>
</dbReference>
<evidence type="ECO:0000256" key="1">
    <source>
        <dbReference type="SAM" id="MobiDB-lite"/>
    </source>
</evidence>
<gene>
    <name evidence="2" type="ORF">LTRI10_LOCUS14068</name>
</gene>
<keyword evidence="3" id="KW-1185">Reference proteome</keyword>
<reference evidence="2 3" key="1">
    <citation type="submission" date="2024-04" db="EMBL/GenBank/DDBJ databases">
        <authorList>
            <person name="Fracassetti M."/>
        </authorList>
    </citation>
    <scope>NUCLEOTIDE SEQUENCE [LARGE SCALE GENOMIC DNA]</scope>
</reference>
<feature type="region of interest" description="Disordered" evidence="1">
    <location>
        <begin position="34"/>
        <end position="78"/>
    </location>
</feature>
<feature type="compositionally biased region" description="Basic and acidic residues" evidence="1">
    <location>
        <begin position="140"/>
        <end position="162"/>
    </location>
</feature>
<proteinExistence type="predicted"/>
<dbReference type="Proteomes" id="UP001497516">
    <property type="component" value="Chromosome 2"/>
</dbReference>
<organism evidence="2 3">
    <name type="scientific">Linum trigynum</name>
    <dbReference type="NCBI Taxonomy" id="586398"/>
    <lineage>
        <taxon>Eukaryota</taxon>
        <taxon>Viridiplantae</taxon>
        <taxon>Streptophyta</taxon>
        <taxon>Embryophyta</taxon>
        <taxon>Tracheophyta</taxon>
        <taxon>Spermatophyta</taxon>
        <taxon>Magnoliopsida</taxon>
        <taxon>eudicotyledons</taxon>
        <taxon>Gunneridae</taxon>
        <taxon>Pentapetalae</taxon>
        <taxon>rosids</taxon>
        <taxon>fabids</taxon>
        <taxon>Malpighiales</taxon>
        <taxon>Linaceae</taxon>
        <taxon>Linum</taxon>
    </lineage>
</organism>
<name>A0AAV2DDR3_9ROSI</name>
<dbReference type="AlphaFoldDB" id="A0AAV2DDR3"/>
<sequence>MTGSQRDKPRILWMDELRHGFTTHPSSWFDITREGGTSLCKPTPPIIGGENRSLKGRSNRMEQEELAPESSRGEDDQESCINDFHTFPLSENNFEGQVTRVEEQENPFNNLSWHRTLQTLLEVMDGKDKEEVEEEEVSIEEEKSQGKGKFLKEGREVEVEDA</sequence>
<protein>
    <submittedName>
        <fullName evidence="2">Uncharacterized protein</fullName>
    </submittedName>
</protein>
<evidence type="ECO:0000313" key="3">
    <source>
        <dbReference type="Proteomes" id="UP001497516"/>
    </source>
</evidence>
<accession>A0AAV2DDR3</accession>